<dbReference type="HAMAP" id="MF_01867">
    <property type="entry name" value="BshC"/>
    <property type="match status" value="1"/>
</dbReference>
<organism evidence="5 6">
    <name type="scientific">Rhodothermus marinus (strain ATCC 43812 / DSM 4252 / R-10)</name>
    <name type="common">Rhodothermus obamensis</name>
    <dbReference type="NCBI Taxonomy" id="518766"/>
    <lineage>
        <taxon>Bacteria</taxon>
        <taxon>Pseudomonadati</taxon>
        <taxon>Rhodothermota</taxon>
        <taxon>Rhodothermia</taxon>
        <taxon>Rhodothermales</taxon>
        <taxon>Rhodothermaceae</taxon>
        <taxon>Rhodothermus</taxon>
    </lineage>
</organism>
<evidence type="ECO:0000256" key="2">
    <source>
        <dbReference type="HAMAP-Rule" id="MF_01867"/>
    </source>
</evidence>
<dbReference type="Pfam" id="PF24850">
    <property type="entry name" value="CC_BshC"/>
    <property type="match status" value="1"/>
</dbReference>
<name>D0MFP0_RHOM4</name>
<dbReference type="Pfam" id="PF10079">
    <property type="entry name" value="Rossmann-like_BshC"/>
    <property type="match status" value="1"/>
</dbReference>
<feature type="domain" description="Bacillithiol biosynthesis BshC N-terminal Rossmann-like" evidence="3">
    <location>
        <begin position="20"/>
        <end position="386"/>
    </location>
</feature>
<dbReference type="PIRSF" id="PIRSF012535">
    <property type="entry name" value="UCP012535"/>
    <property type="match status" value="1"/>
</dbReference>
<reference evidence="5 6" key="1">
    <citation type="journal article" date="2009" name="Stand. Genomic Sci.">
        <title>Complete genome sequence of Rhodothermus marinus type strain (R-10).</title>
        <authorList>
            <person name="Nolan M."/>
            <person name="Tindall B.J."/>
            <person name="Pomrenke H."/>
            <person name="Lapidus A."/>
            <person name="Copeland A."/>
            <person name="Glavina Del Rio T."/>
            <person name="Lucas S."/>
            <person name="Chen F."/>
            <person name="Tice H."/>
            <person name="Cheng J.F."/>
            <person name="Saunders E."/>
            <person name="Han C."/>
            <person name="Bruce D."/>
            <person name="Goodwin L."/>
            <person name="Chain P."/>
            <person name="Pitluck S."/>
            <person name="Ovchinikova G."/>
            <person name="Pati A."/>
            <person name="Ivanova N."/>
            <person name="Mavromatis K."/>
            <person name="Chen A."/>
            <person name="Palaniappan K."/>
            <person name="Land M."/>
            <person name="Hauser L."/>
            <person name="Chang Y.J."/>
            <person name="Jeffries C.D."/>
            <person name="Brettin T."/>
            <person name="Goker M."/>
            <person name="Bristow J."/>
            <person name="Eisen J.A."/>
            <person name="Markowitz V."/>
            <person name="Hugenholtz P."/>
            <person name="Kyrpides N.C."/>
            <person name="Klenk H.P."/>
            <person name="Detter J.C."/>
        </authorList>
    </citation>
    <scope>NUCLEOTIDE SEQUENCE [LARGE SCALE GENOMIC DNA]</scope>
    <source>
        <strain evidence="6">ATCC 43812 / DSM 4252 / R-10</strain>
    </source>
</reference>
<keyword evidence="6" id="KW-1185">Reference proteome</keyword>
<dbReference type="EMBL" id="CP001807">
    <property type="protein sequence ID" value="ACY47567.1"/>
    <property type="molecule type" value="Genomic_DNA"/>
</dbReference>
<dbReference type="InterPro" id="IPR055398">
    <property type="entry name" value="Rossmann-like_BshC"/>
</dbReference>
<dbReference type="KEGG" id="rmr:Rmar_0669"/>
<proteinExistence type="inferred from homology"/>
<accession>D0MFP0</accession>
<dbReference type="EC" id="6.-.-.-" evidence="2"/>
<gene>
    <name evidence="2" type="primary">bshC</name>
    <name evidence="5" type="ordered locus">Rmar_0669</name>
</gene>
<comment type="similarity">
    <text evidence="2">Belongs to the BshC family.</text>
</comment>
<evidence type="ECO:0000259" key="3">
    <source>
        <dbReference type="Pfam" id="PF10079"/>
    </source>
</evidence>
<dbReference type="InterPro" id="IPR011199">
    <property type="entry name" value="Bacillithiol_biosynth_BshC"/>
</dbReference>
<protein>
    <recommendedName>
        <fullName evidence="2">Putative cysteine ligase BshC</fullName>
        <ecNumber evidence="2">6.-.-.-</ecNumber>
    </recommendedName>
</protein>
<dbReference type="AlphaFoldDB" id="D0MFP0"/>
<keyword evidence="1 2" id="KW-0436">Ligase</keyword>
<dbReference type="RefSeq" id="WP_012843179.1">
    <property type="nucleotide sequence ID" value="NC_013501.1"/>
</dbReference>
<evidence type="ECO:0000313" key="5">
    <source>
        <dbReference type="EMBL" id="ACY47567.1"/>
    </source>
</evidence>
<evidence type="ECO:0000313" key="6">
    <source>
        <dbReference type="Proteomes" id="UP000002221"/>
    </source>
</evidence>
<sequence>METNLQVLQHERVPLTALRDFSTLFVTYATEYEPLAAFYAGNYRDPEVRRGLAMRVAAHPRDRATLVEVLEEQNARWGLDAATRRHIEALRDPECVAIVTGQQVGLLGGPLFTLYKALTVGKLARELADELDRPVVPVFWLAGEDHDYEEVASVTVLQGAEPVTLRLERPDPDYAGPVGRLALPETIRTLLDELADLLPPTEFQEPLLALLQETYRPGVSFQDAFARLLKRLVPEEVGLVLIDPDDARLKALARPLFERELTDWETAHARLEAVSRELGARYHVQVQTRPLHLFLLEDHRRIPLDAEPDGFHLRGEDRVLSRAEALALLQKAPERFSPNALLRPLYQDWLLPTLAYVAGPAEIAYWAQLKPLYEWAGLPMPLVYPRALMLLVEPRIARWLERYQLRPEALQEEPDRIFHRLVKEQLDGELEAAFEEARRQLRELGVRLRPLVERVDPSLGPATEAWATGLEHELDRFWARVLKAGKRREETLRNQLVRARNSLFPNGVLQERVLSPVYFLNKYGLELPRRLQQVLSTDTSALQVVYLQ</sequence>
<dbReference type="Proteomes" id="UP000002221">
    <property type="component" value="Chromosome"/>
</dbReference>
<dbReference type="GO" id="GO:0016874">
    <property type="term" value="F:ligase activity"/>
    <property type="evidence" value="ECO:0007669"/>
    <property type="project" value="UniProtKB-UniRule"/>
</dbReference>
<evidence type="ECO:0000256" key="1">
    <source>
        <dbReference type="ARBA" id="ARBA00022598"/>
    </source>
</evidence>
<evidence type="ECO:0000259" key="4">
    <source>
        <dbReference type="Pfam" id="PF24850"/>
    </source>
</evidence>
<dbReference type="OrthoDB" id="9765151at2"/>
<feature type="domain" description="Bacillithiol biosynthesis BshC C-terminal coiled-coil" evidence="4">
    <location>
        <begin position="390"/>
        <end position="546"/>
    </location>
</feature>
<dbReference type="InterPro" id="IPR055399">
    <property type="entry name" value="CC_BshC"/>
</dbReference>
<dbReference type="eggNOG" id="COG4365">
    <property type="taxonomic scope" value="Bacteria"/>
</dbReference>
<dbReference type="HOGENOM" id="CLU_022249_1_0_10"/>
<dbReference type="NCBIfam" id="TIGR03998">
    <property type="entry name" value="thiol_BshC"/>
    <property type="match status" value="1"/>
</dbReference>
<dbReference type="STRING" id="518766.Rmar_0669"/>